<dbReference type="AlphaFoldDB" id="A0AB74J5U9"/>
<organism evidence="1 2">
    <name type="scientific">Aureobasidium pullulans</name>
    <name type="common">Black yeast</name>
    <name type="synonym">Pullularia pullulans</name>
    <dbReference type="NCBI Taxonomy" id="5580"/>
    <lineage>
        <taxon>Eukaryota</taxon>
        <taxon>Fungi</taxon>
        <taxon>Dikarya</taxon>
        <taxon>Ascomycota</taxon>
        <taxon>Pezizomycotina</taxon>
        <taxon>Dothideomycetes</taxon>
        <taxon>Dothideomycetidae</taxon>
        <taxon>Dothideales</taxon>
        <taxon>Saccotheciaceae</taxon>
        <taxon>Aureobasidium</taxon>
    </lineage>
</organism>
<reference evidence="1 2" key="1">
    <citation type="submission" date="2018-10" db="EMBL/GenBank/DDBJ databases">
        <title>Fifty Aureobasidium pullulans genomes reveal a recombining polyextremotolerant generalist.</title>
        <authorList>
            <person name="Gostincar C."/>
            <person name="Turk M."/>
            <person name="Zajc J."/>
            <person name="Gunde-Cimerman N."/>
        </authorList>
    </citation>
    <scope>NUCLEOTIDE SEQUENCE [LARGE SCALE GENOMIC DNA]</scope>
    <source>
        <strain evidence="1 2">EXF-10796</strain>
    </source>
</reference>
<evidence type="ECO:0000313" key="1">
    <source>
        <dbReference type="EMBL" id="THW49445.1"/>
    </source>
</evidence>
<proteinExistence type="predicted"/>
<name>A0AB74J5U9_AURPU</name>
<comment type="caution">
    <text evidence="1">The sequence shown here is derived from an EMBL/GenBank/DDBJ whole genome shotgun (WGS) entry which is preliminary data.</text>
</comment>
<gene>
    <name evidence="1" type="ORF">D6D21_02433</name>
</gene>
<evidence type="ECO:0000313" key="2">
    <source>
        <dbReference type="Proteomes" id="UP000309076"/>
    </source>
</evidence>
<accession>A0AB74J5U9</accession>
<protein>
    <submittedName>
        <fullName evidence="1">Uncharacterized protein</fullName>
    </submittedName>
</protein>
<sequence length="64" mass="7295">MASTMTEPRKTKVLLYGLGARFLRIYSESGPECRVECGREVKSRSREEECKLPDQPNAEVVTFD</sequence>
<dbReference type="Proteomes" id="UP000309076">
    <property type="component" value="Unassembled WGS sequence"/>
</dbReference>
<dbReference type="EMBL" id="QZAM01000029">
    <property type="protein sequence ID" value="THW49445.1"/>
    <property type="molecule type" value="Genomic_DNA"/>
</dbReference>